<protein>
    <submittedName>
        <fullName evidence="1">Uncharacterized protein</fullName>
    </submittedName>
</protein>
<evidence type="ECO:0000313" key="2">
    <source>
        <dbReference type="Proteomes" id="UP000274822"/>
    </source>
</evidence>
<gene>
    <name evidence="1" type="ORF">BC938DRAFT_473519</name>
</gene>
<comment type="caution">
    <text evidence="1">The sequence shown here is derived from an EMBL/GenBank/DDBJ whole genome shotgun (WGS) entry which is preliminary data.</text>
</comment>
<organism evidence="1 2">
    <name type="scientific">Jimgerdemannia flammicorona</name>
    <dbReference type="NCBI Taxonomy" id="994334"/>
    <lineage>
        <taxon>Eukaryota</taxon>
        <taxon>Fungi</taxon>
        <taxon>Fungi incertae sedis</taxon>
        <taxon>Mucoromycota</taxon>
        <taxon>Mucoromycotina</taxon>
        <taxon>Endogonomycetes</taxon>
        <taxon>Endogonales</taxon>
        <taxon>Endogonaceae</taxon>
        <taxon>Jimgerdemannia</taxon>
    </lineage>
</organism>
<name>A0A433QT95_9FUNG</name>
<dbReference type="AlphaFoldDB" id="A0A433QT95"/>
<proteinExistence type="predicted"/>
<dbReference type="Proteomes" id="UP000274822">
    <property type="component" value="Unassembled WGS sequence"/>
</dbReference>
<dbReference type="EMBL" id="RBNJ01001586">
    <property type="protein sequence ID" value="RUS33009.1"/>
    <property type="molecule type" value="Genomic_DNA"/>
</dbReference>
<dbReference type="SUPFAM" id="SSF58100">
    <property type="entry name" value="Bacterial hemolysins"/>
    <property type="match status" value="1"/>
</dbReference>
<evidence type="ECO:0000313" key="1">
    <source>
        <dbReference type="EMBL" id="RUS33009.1"/>
    </source>
</evidence>
<reference evidence="1 2" key="1">
    <citation type="journal article" date="2018" name="New Phytol.">
        <title>Phylogenomics of Endogonaceae and evolution of mycorrhizas within Mucoromycota.</title>
        <authorList>
            <person name="Chang Y."/>
            <person name="Desiro A."/>
            <person name="Na H."/>
            <person name="Sandor L."/>
            <person name="Lipzen A."/>
            <person name="Clum A."/>
            <person name="Barry K."/>
            <person name="Grigoriev I.V."/>
            <person name="Martin F.M."/>
            <person name="Stajich J.E."/>
            <person name="Smith M.E."/>
            <person name="Bonito G."/>
            <person name="Spatafora J.W."/>
        </authorList>
    </citation>
    <scope>NUCLEOTIDE SEQUENCE [LARGE SCALE GENOMIC DNA]</scope>
    <source>
        <strain evidence="1 2">AD002</strain>
    </source>
</reference>
<sequence>MAGIYGDKAVKALKSRNELQKNIYEKMAAREKSLHFVSVYEMINMQVGGIDIRITKVLRCLEIIQGAWDKLKTDLEPIKNLLEGDLKYAVAPPS</sequence>
<keyword evidence="2" id="KW-1185">Reference proteome</keyword>
<dbReference type="Gene3D" id="1.20.1170.10">
    <property type="match status" value="1"/>
</dbReference>
<accession>A0A433QT95</accession>